<proteinExistence type="predicted"/>
<sequence length="208" mass="23710">MGWLENVLIEDKEIANEQLELTDKNSLYFLGPNLSLRNCTVILKVSARNLIIVGARFIDCTFEVKQELKNHQQWVKASLQRCRFTGRLTGCDFGHWPGYGTGWEHGAIEDCDFTEARLDGCRIMGSDPATLRFPRWPCFTILDPIGRARELDRVQWPGAHGDIIRNTLIKNPPGTRALTYYAPASAKLLETTPEKLRAVIEKLDYILY</sequence>
<dbReference type="EMBL" id="MPIN01000011">
    <property type="protein sequence ID" value="OJH36211.1"/>
    <property type="molecule type" value="Genomic_DNA"/>
</dbReference>
<evidence type="ECO:0000313" key="1">
    <source>
        <dbReference type="EMBL" id="OJH36211.1"/>
    </source>
</evidence>
<dbReference type="STRING" id="83449.BON30_34185"/>
<accession>A0A1L9B1S4</accession>
<dbReference type="OrthoDB" id="2587127at2"/>
<name>A0A1L9B1S4_9BACT</name>
<dbReference type="Gene3D" id="2.160.20.80">
    <property type="entry name" value="E3 ubiquitin-protein ligase SopA"/>
    <property type="match status" value="1"/>
</dbReference>
<dbReference type="Proteomes" id="UP000182229">
    <property type="component" value="Unassembled WGS sequence"/>
</dbReference>
<evidence type="ECO:0000313" key="2">
    <source>
        <dbReference type="Proteomes" id="UP000182229"/>
    </source>
</evidence>
<protein>
    <recommendedName>
        <fullName evidence="3">Pentapeptide repeat-containing protein</fullName>
    </recommendedName>
</protein>
<reference evidence="2" key="1">
    <citation type="submission" date="2016-11" db="EMBL/GenBank/DDBJ databases">
        <authorList>
            <person name="Shukria A."/>
            <person name="Stevens D.C."/>
        </authorList>
    </citation>
    <scope>NUCLEOTIDE SEQUENCE [LARGE SCALE GENOMIC DNA]</scope>
    <source>
        <strain evidence="2">Cbfe23</strain>
    </source>
</reference>
<keyword evidence="2" id="KW-1185">Reference proteome</keyword>
<reference evidence="1 2" key="2">
    <citation type="submission" date="2016-12" db="EMBL/GenBank/DDBJ databases">
        <title>Draft Genome Sequence of Cystobacter ferrugineus Strain Cbfe23.</title>
        <authorList>
            <person name="Akbar S."/>
            <person name="Dowd S.E."/>
            <person name="Stevens D.C."/>
        </authorList>
    </citation>
    <scope>NUCLEOTIDE SEQUENCE [LARGE SCALE GENOMIC DNA]</scope>
    <source>
        <strain evidence="1 2">Cbfe23</strain>
    </source>
</reference>
<dbReference type="RefSeq" id="WP_071902704.1">
    <property type="nucleotide sequence ID" value="NZ_MPIN01000011.1"/>
</dbReference>
<dbReference type="SUPFAM" id="SSF141571">
    <property type="entry name" value="Pentapeptide repeat-like"/>
    <property type="match status" value="1"/>
</dbReference>
<comment type="caution">
    <text evidence="1">The sequence shown here is derived from an EMBL/GenBank/DDBJ whole genome shotgun (WGS) entry which is preliminary data.</text>
</comment>
<organism evidence="1 2">
    <name type="scientific">Cystobacter ferrugineus</name>
    <dbReference type="NCBI Taxonomy" id="83449"/>
    <lineage>
        <taxon>Bacteria</taxon>
        <taxon>Pseudomonadati</taxon>
        <taxon>Myxococcota</taxon>
        <taxon>Myxococcia</taxon>
        <taxon>Myxococcales</taxon>
        <taxon>Cystobacterineae</taxon>
        <taxon>Archangiaceae</taxon>
        <taxon>Cystobacter</taxon>
    </lineage>
</organism>
<dbReference type="AlphaFoldDB" id="A0A1L9B1S4"/>
<gene>
    <name evidence="1" type="ORF">BON30_34185</name>
</gene>
<evidence type="ECO:0008006" key="3">
    <source>
        <dbReference type="Google" id="ProtNLM"/>
    </source>
</evidence>